<keyword evidence="3" id="KW-1185">Reference proteome</keyword>
<evidence type="ECO:0000313" key="3">
    <source>
        <dbReference type="Proteomes" id="UP000502998"/>
    </source>
</evidence>
<organism evidence="2 3">
    <name type="scientific">Enterococcus saigonensis</name>
    <dbReference type="NCBI Taxonomy" id="1805431"/>
    <lineage>
        <taxon>Bacteria</taxon>
        <taxon>Bacillati</taxon>
        <taxon>Bacillota</taxon>
        <taxon>Bacilli</taxon>
        <taxon>Lactobacillales</taxon>
        <taxon>Enterococcaceae</taxon>
        <taxon>Enterococcus</taxon>
    </lineage>
</organism>
<reference evidence="2 3" key="1">
    <citation type="submission" date="2020-02" db="EMBL/GenBank/DDBJ databases">
        <title>Characterization of vanA genotype vancomycin-resistant Enterococcus saigonensis VE80.</title>
        <authorList>
            <person name="Harada T."/>
            <person name="Motooka D."/>
            <person name="Nakamura S."/>
            <person name="Yamamoto Y."/>
            <person name="Kawahara R."/>
            <person name="Kawatsu K."/>
        </authorList>
    </citation>
    <scope>NUCLEOTIDE SEQUENCE [LARGE SCALE GENOMIC DNA]</scope>
    <source>
        <strain evidence="2 3">VE80</strain>
    </source>
</reference>
<proteinExistence type="predicted"/>
<name>A0A679IM02_9ENTE</name>
<evidence type="ECO:0000259" key="1">
    <source>
        <dbReference type="PROSITE" id="PS51186"/>
    </source>
</evidence>
<protein>
    <recommendedName>
        <fullName evidence="1">N-acetyltransferase domain-containing protein</fullName>
    </recommendedName>
</protein>
<feature type="domain" description="N-acetyltransferase" evidence="1">
    <location>
        <begin position="115"/>
        <end position="252"/>
    </location>
</feature>
<dbReference type="InterPro" id="IPR016181">
    <property type="entry name" value="Acyl_CoA_acyltransferase"/>
</dbReference>
<dbReference type="SUPFAM" id="SSF55729">
    <property type="entry name" value="Acyl-CoA N-acyltransferases (Nat)"/>
    <property type="match status" value="1"/>
</dbReference>
<dbReference type="EMBL" id="AP022822">
    <property type="protein sequence ID" value="BCA84794.1"/>
    <property type="molecule type" value="Genomic_DNA"/>
</dbReference>
<dbReference type="CDD" id="cd04301">
    <property type="entry name" value="NAT_SF"/>
    <property type="match status" value="1"/>
</dbReference>
<dbReference type="Proteomes" id="UP000502998">
    <property type="component" value="Chromosome"/>
</dbReference>
<dbReference type="GO" id="GO:0016747">
    <property type="term" value="F:acyltransferase activity, transferring groups other than amino-acyl groups"/>
    <property type="evidence" value="ECO:0007669"/>
    <property type="project" value="InterPro"/>
</dbReference>
<dbReference type="Pfam" id="PF00583">
    <property type="entry name" value="Acetyltransf_1"/>
    <property type="match status" value="1"/>
</dbReference>
<dbReference type="KEGG" id="esg:EsVE80_03170"/>
<gene>
    <name evidence="2" type="ORF">EsVE80_03170</name>
</gene>
<dbReference type="RefSeq" id="WP_232061243.1">
    <property type="nucleotide sequence ID" value="NZ_AP022822.1"/>
</dbReference>
<dbReference type="InterPro" id="IPR000182">
    <property type="entry name" value="GNAT_dom"/>
</dbReference>
<sequence>MSIIFTIGEYMRAITEQFALDIGCSIADLTTDVFCYGQPTKEMFSYHRFAGVALIYQGKLYVRVNSVPLLAQLRKQYQGKNNQWFFELQNIQTFQAILEKNGYSLNEWGTFLLPQQIVNTEDEAIKIFYEEDIKQFKNQKNFDQCFADSDEDPDKIGVAYQMNGEIIGMAGCNENGKYCYEIGMNILPHYRKQGLATKLIQKLTAEIRHRTNNKKIPVARTEFSHTDSINAFLNAGYKMGWTAISFVKRGDM</sequence>
<dbReference type="AlphaFoldDB" id="A0A679IM02"/>
<dbReference type="PROSITE" id="PS51186">
    <property type="entry name" value="GNAT"/>
    <property type="match status" value="1"/>
</dbReference>
<evidence type="ECO:0000313" key="2">
    <source>
        <dbReference type="EMBL" id="BCA84794.1"/>
    </source>
</evidence>
<accession>A0A679IM02</accession>
<dbReference type="Gene3D" id="3.40.630.30">
    <property type="match status" value="1"/>
</dbReference>